<comment type="similarity">
    <text evidence="2">Belongs to the amino acid-polyamine-organocation (APC) superfamily. Spore germination protein (SGP) (TC 2.A.3.9) family.</text>
</comment>
<feature type="transmembrane region" description="Helical" evidence="8">
    <location>
        <begin position="102"/>
        <end position="127"/>
    </location>
</feature>
<feature type="transmembrane region" description="Helical" evidence="8">
    <location>
        <begin position="35"/>
        <end position="54"/>
    </location>
</feature>
<evidence type="ECO:0000256" key="8">
    <source>
        <dbReference type="SAM" id="Phobius"/>
    </source>
</evidence>
<keyword evidence="10" id="KW-1185">Reference proteome</keyword>
<evidence type="ECO:0000256" key="2">
    <source>
        <dbReference type="ARBA" id="ARBA00007998"/>
    </source>
</evidence>
<dbReference type="PANTHER" id="PTHR34975:SF2">
    <property type="entry name" value="SPORE GERMINATION PROTEIN A2"/>
    <property type="match status" value="1"/>
</dbReference>
<feature type="transmembrane region" description="Helical" evidence="8">
    <location>
        <begin position="7"/>
        <end position="23"/>
    </location>
</feature>
<evidence type="ECO:0000256" key="3">
    <source>
        <dbReference type="ARBA" id="ARBA00022448"/>
    </source>
</evidence>
<keyword evidence="4" id="KW-0309">Germination</keyword>
<feature type="transmembrane region" description="Helical" evidence="8">
    <location>
        <begin position="139"/>
        <end position="159"/>
    </location>
</feature>
<organism evidence="9 10">
    <name type="scientific">Paenibacillus thalictri</name>
    <dbReference type="NCBI Taxonomy" id="2527873"/>
    <lineage>
        <taxon>Bacteria</taxon>
        <taxon>Bacillati</taxon>
        <taxon>Bacillota</taxon>
        <taxon>Bacilli</taxon>
        <taxon>Bacillales</taxon>
        <taxon>Paenibacillaceae</taxon>
        <taxon>Paenibacillus</taxon>
    </lineage>
</organism>
<evidence type="ECO:0000256" key="6">
    <source>
        <dbReference type="ARBA" id="ARBA00022989"/>
    </source>
</evidence>
<evidence type="ECO:0000256" key="1">
    <source>
        <dbReference type="ARBA" id="ARBA00004141"/>
    </source>
</evidence>
<dbReference type="RefSeq" id="WP_131016197.1">
    <property type="nucleotide sequence ID" value="NZ_SIRE01000019.1"/>
</dbReference>
<sequence>MDKSTQVAVMYIVTHMGLIFFLYPTDIIASFDHGHWLAILVGYLLHVLVIWMYMKGIHSFDQLNIVEICKRSGNILAVLLLVPATLYLLAVVIITVRAYSEIVTIIFLANTPLWAIMVLLLAISAYIAMLGPETMFRSGVLLCALLVVPIVFVICSSFQNTDVRYLLPLWDRYIASFSFLRHRSYYQSLFAFASGFLFLGFTPGILTYRPKTILLSSFILLPLFLMSVYIPIFTFGQSTAERFQFPFIMAIDTIEMNWLMFDRITMFFLLSLIIFIMLLIALTLWQIVCVIQTSVYKIKTVWAVPLLSVIVYVICLQIPDWSTVERFLWWNTILRLYVLTVIPIGILWLGTRHKKQLSR</sequence>
<dbReference type="OrthoDB" id="2381278at2"/>
<dbReference type="AlphaFoldDB" id="A0A4V2J3P8"/>
<feature type="transmembrane region" description="Helical" evidence="8">
    <location>
        <begin position="327"/>
        <end position="349"/>
    </location>
</feature>
<keyword evidence="3" id="KW-0813">Transport</keyword>
<comment type="caution">
    <text evidence="9">The sequence shown here is derived from an EMBL/GenBank/DDBJ whole genome shotgun (WGS) entry which is preliminary data.</text>
</comment>
<evidence type="ECO:0000313" key="9">
    <source>
        <dbReference type="EMBL" id="TBL74612.1"/>
    </source>
</evidence>
<accession>A0A4V2J3P8</accession>
<proteinExistence type="inferred from homology"/>
<dbReference type="Pfam" id="PF03845">
    <property type="entry name" value="Spore_permease"/>
    <property type="match status" value="1"/>
</dbReference>
<feature type="transmembrane region" description="Helical" evidence="8">
    <location>
        <begin position="266"/>
        <end position="288"/>
    </location>
</feature>
<keyword evidence="6 8" id="KW-1133">Transmembrane helix</keyword>
<feature type="transmembrane region" description="Helical" evidence="8">
    <location>
        <begin position="300"/>
        <end position="321"/>
    </location>
</feature>
<protein>
    <submittedName>
        <fullName evidence="9">Uncharacterized protein</fullName>
    </submittedName>
</protein>
<dbReference type="GO" id="GO:0016020">
    <property type="term" value="C:membrane"/>
    <property type="evidence" value="ECO:0007669"/>
    <property type="project" value="UniProtKB-SubCell"/>
</dbReference>
<dbReference type="InterPro" id="IPR004761">
    <property type="entry name" value="Spore_GerAB"/>
</dbReference>
<reference evidence="9 10" key="1">
    <citation type="submission" date="2019-02" db="EMBL/GenBank/DDBJ databases">
        <title>Paenibacillus sp. nov., isolated from surface-sterilized tissue of Thalictrum simplex L.</title>
        <authorList>
            <person name="Tuo L."/>
        </authorList>
    </citation>
    <scope>NUCLEOTIDE SEQUENCE [LARGE SCALE GENOMIC DNA]</scope>
    <source>
        <strain evidence="9 10">N2SHLJ1</strain>
    </source>
</reference>
<feature type="transmembrane region" description="Helical" evidence="8">
    <location>
        <begin position="75"/>
        <end position="96"/>
    </location>
</feature>
<dbReference type="Proteomes" id="UP000293142">
    <property type="component" value="Unassembled WGS sequence"/>
</dbReference>
<comment type="subcellular location">
    <subcellularLocation>
        <location evidence="1">Membrane</location>
        <topology evidence="1">Multi-pass membrane protein</topology>
    </subcellularLocation>
</comment>
<dbReference type="PANTHER" id="PTHR34975">
    <property type="entry name" value="SPORE GERMINATION PROTEIN A2"/>
    <property type="match status" value="1"/>
</dbReference>
<evidence type="ECO:0000313" key="10">
    <source>
        <dbReference type="Proteomes" id="UP000293142"/>
    </source>
</evidence>
<gene>
    <name evidence="9" type="ORF">EYB31_25170</name>
</gene>
<dbReference type="EMBL" id="SIRE01000019">
    <property type="protein sequence ID" value="TBL74612.1"/>
    <property type="molecule type" value="Genomic_DNA"/>
</dbReference>
<keyword evidence="7 8" id="KW-0472">Membrane</keyword>
<name>A0A4V2J3P8_9BACL</name>
<evidence type="ECO:0000256" key="7">
    <source>
        <dbReference type="ARBA" id="ARBA00023136"/>
    </source>
</evidence>
<feature type="transmembrane region" description="Helical" evidence="8">
    <location>
        <begin position="213"/>
        <end position="232"/>
    </location>
</feature>
<feature type="transmembrane region" description="Helical" evidence="8">
    <location>
        <begin position="185"/>
        <end position="206"/>
    </location>
</feature>
<evidence type="ECO:0000256" key="4">
    <source>
        <dbReference type="ARBA" id="ARBA00022544"/>
    </source>
</evidence>
<keyword evidence="5 8" id="KW-0812">Transmembrane</keyword>
<dbReference type="GO" id="GO:0009847">
    <property type="term" value="P:spore germination"/>
    <property type="evidence" value="ECO:0007669"/>
    <property type="project" value="InterPro"/>
</dbReference>
<evidence type="ECO:0000256" key="5">
    <source>
        <dbReference type="ARBA" id="ARBA00022692"/>
    </source>
</evidence>